<dbReference type="EMBL" id="SODP01000005">
    <property type="protein sequence ID" value="TDW54789.1"/>
    <property type="molecule type" value="Genomic_DNA"/>
</dbReference>
<proteinExistence type="predicted"/>
<feature type="region of interest" description="Disordered" evidence="1">
    <location>
        <begin position="1"/>
        <end position="71"/>
    </location>
</feature>
<dbReference type="RefSeq" id="WP_134111544.1">
    <property type="nucleotide sequence ID" value="NZ_SODP01000005.1"/>
</dbReference>
<dbReference type="AlphaFoldDB" id="A0A4R8BRB6"/>
<reference evidence="2 3" key="1">
    <citation type="submission" date="2019-03" db="EMBL/GenBank/DDBJ databases">
        <title>Genomic Encyclopedia of Type Strains, Phase III (KMG-III): the genomes of soil and plant-associated and newly described type strains.</title>
        <authorList>
            <person name="Whitman W."/>
        </authorList>
    </citation>
    <scope>NUCLEOTIDE SEQUENCE [LARGE SCALE GENOMIC DNA]</scope>
    <source>
        <strain evidence="2 3">VKM Ac-2573</strain>
    </source>
</reference>
<evidence type="ECO:0000313" key="2">
    <source>
        <dbReference type="EMBL" id="TDW54789.1"/>
    </source>
</evidence>
<keyword evidence="3" id="KW-1185">Reference proteome</keyword>
<evidence type="ECO:0000313" key="3">
    <source>
        <dbReference type="Proteomes" id="UP000295146"/>
    </source>
</evidence>
<accession>A0A4R8BRB6</accession>
<comment type="caution">
    <text evidence="2">The sequence shown here is derived from an EMBL/GenBank/DDBJ whole genome shotgun (WGS) entry which is preliminary data.</text>
</comment>
<gene>
    <name evidence="2" type="ORF">EV653_8111</name>
</gene>
<dbReference type="OrthoDB" id="3831127at2"/>
<feature type="compositionally biased region" description="Acidic residues" evidence="1">
    <location>
        <begin position="11"/>
        <end position="20"/>
    </location>
</feature>
<sequence>MDDVRSNDGPYPEDPDEMSQEEQARLLTEPSFDHRLDNESELLDEEFGPPERGGYGRPPADAAEYSGSAGS</sequence>
<dbReference type="Proteomes" id="UP000295146">
    <property type="component" value="Unassembled WGS sequence"/>
</dbReference>
<feature type="compositionally biased region" description="Acidic residues" evidence="1">
    <location>
        <begin position="39"/>
        <end position="48"/>
    </location>
</feature>
<name>A0A4R8BRB6_9ACTN</name>
<evidence type="ECO:0000256" key="1">
    <source>
        <dbReference type="SAM" id="MobiDB-lite"/>
    </source>
</evidence>
<organism evidence="2 3">
    <name type="scientific">Kribbella pratensis</name>
    <dbReference type="NCBI Taxonomy" id="2512112"/>
    <lineage>
        <taxon>Bacteria</taxon>
        <taxon>Bacillati</taxon>
        <taxon>Actinomycetota</taxon>
        <taxon>Actinomycetes</taxon>
        <taxon>Propionibacteriales</taxon>
        <taxon>Kribbellaceae</taxon>
        <taxon>Kribbella</taxon>
    </lineage>
</organism>
<protein>
    <submittedName>
        <fullName evidence="2">Uncharacterized protein</fullName>
    </submittedName>
</protein>